<feature type="domain" description="Cation efflux protein transmembrane" evidence="8">
    <location>
        <begin position="21"/>
        <end position="214"/>
    </location>
</feature>
<keyword evidence="6 7" id="KW-0472">Membrane</keyword>
<accession>A0A8J6QL72</accession>
<feature type="transmembrane region" description="Helical" evidence="7">
    <location>
        <begin position="160"/>
        <end position="183"/>
    </location>
</feature>
<evidence type="ECO:0000256" key="1">
    <source>
        <dbReference type="ARBA" id="ARBA00004141"/>
    </source>
</evidence>
<evidence type="ECO:0000313" key="11">
    <source>
        <dbReference type="Proteomes" id="UP000632828"/>
    </source>
</evidence>
<feature type="transmembrane region" description="Helical" evidence="7">
    <location>
        <begin position="21"/>
        <end position="40"/>
    </location>
</feature>
<dbReference type="GO" id="GO:0008324">
    <property type="term" value="F:monoatomic cation transmembrane transporter activity"/>
    <property type="evidence" value="ECO:0007669"/>
    <property type="project" value="InterPro"/>
</dbReference>
<dbReference type="InterPro" id="IPR027470">
    <property type="entry name" value="Cation_efflux_CTD"/>
</dbReference>
<dbReference type="Pfam" id="PF16916">
    <property type="entry name" value="ZT_dimer"/>
    <property type="match status" value="1"/>
</dbReference>
<feature type="domain" description="Cation efflux protein cytoplasmic" evidence="9">
    <location>
        <begin position="218"/>
        <end position="296"/>
    </location>
</feature>
<dbReference type="RefSeq" id="WP_191153362.1">
    <property type="nucleotide sequence ID" value="NZ_JACWUN010000001.1"/>
</dbReference>
<keyword evidence="5 7" id="KW-1133">Transmembrane helix</keyword>
<dbReference type="InterPro" id="IPR027469">
    <property type="entry name" value="Cation_efflux_TMD_sf"/>
</dbReference>
<dbReference type="SUPFAM" id="SSF160240">
    <property type="entry name" value="Cation efflux protein cytoplasmic domain-like"/>
    <property type="match status" value="1"/>
</dbReference>
<organism evidence="10 11">
    <name type="scientific">Pelovirga terrestris</name>
    <dbReference type="NCBI Taxonomy" id="2771352"/>
    <lineage>
        <taxon>Bacteria</taxon>
        <taxon>Pseudomonadati</taxon>
        <taxon>Thermodesulfobacteriota</taxon>
        <taxon>Desulfuromonadia</taxon>
        <taxon>Geobacterales</taxon>
        <taxon>Geobacteraceae</taxon>
        <taxon>Pelovirga</taxon>
    </lineage>
</organism>
<dbReference type="Gene3D" id="1.20.1510.10">
    <property type="entry name" value="Cation efflux protein transmembrane domain"/>
    <property type="match status" value="1"/>
</dbReference>
<evidence type="ECO:0000256" key="4">
    <source>
        <dbReference type="ARBA" id="ARBA00022692"/>
    </source>
</evidence>
<keyword evidence="11" id="KW-1185">Reference proteome</keyword>
<dbReference type="InterPro" id="IPR058533">
    <property type="entry name" value="Cation_efflux_TM"/>
</dbReference>
<keyword evidence="3" id="KW-0813">Transport</keyword>
<gene>
    <name evidence="10" type="ORF">ICT70_00170</name>
</gene>
<evidence type="ECO:0000256" key="5">
    <source>
        <dbReference type="ARBA" id="ARBA00022989"/>
    </source>
</evidence>
<dbReference type="FunFam" id="1.20.1510.10:FF:000006">
    <property type="entry name" value="Divalent cation efflux transporter"/>
    <property type="match status" value="1"/>
</dbReference>
<dbReference type="EMBL" id="JACWUN010000001">
    <property type="protein sequence ID" value="MBD1399082.1"/>
    <property type="molecule type" value="Genomic_DNA"/>
</dbReference>
<reference evidence="10" key="1">
    <citation type="submission" date="2020-09" db="EMBL/GenBank/DDBJ databases">
        <title>Pelobacter alkaliphilus sp. nov., a novel anaerobic arsenate-reducing bacterium from terrestrial mud volcano.</title>
        <authorList>
            <person name="Khomyakova M.A."/>
            <person name="Merkel A.Y."/>
            <person name="Slobodkin A.I."/>
        </authorList>
    </citation>
    <scope>NUCLEOTIDE SEQUENCE</scope>
    <source>
        <strain evidence="10">M08fum</strain>
    </source>
</reference>
<evidence type="ECO:0000259" key="9">
    <source>
        <dbReference type="Pfam" id="PF16916"/>
    </source>
</evidence>
<dbReference type="Gene3D" id="3.30.70.1350">
    <property type="entry name" value="Cation efflux protein, cytoplasmic domain"/>
    <property type="match status" value="1"/>
</dbReference>
<comment type="subcellular location">
    <subcellularLocation>
        <location evidence="1">Membrane</location>
        <topology evidence="1">Multi-pass membrane protein</topology>
    </subcellularLocation>
</comment>
<dbReference type="SUPFAM" id="SSF161111">
    <property type="entry name" value="Cation efflux protein transmembrane domain-like"/>
    <property type="match status" value="1"/>
</dbReference>
<dbReference type="GO" id="GO:0016020">
    <property type="term" value="C:membrane"/>
    <property type="evidence" value="ECO:0007669"/>
    <property type="project" value="UniProtKB-SubCell"/>
</dbReference>
<evidence type="ECO:0000256" key="7">
    <source>
        <dbReference type="SAM" id="Phobius"/>
    </source>
</evidence>
<evidence type="ECO:0000256" key="3">
    <source>
        <dbReference type="ARBA" id="ARBA00022448"/>
    </source>
</evidence>
<name>A0A8J6QL72_9BACT</name>
<evidence type="ECO:0000259" key="8">
    <source>
        <dbReference type="Pfam" id="PF01545"/>
    </source>
</evidence>
<sequence length="397" mass="43945">MMAIDSEIPDQQAQAARKVTLIGLVVNTLNALIKVVVGFWANSYALIADGIHSASDMLSDVLVLVASHYGRQRPDKDHPYGHDRYETLATLILGALLIAVAGALVWDSLMRLLTPRELVTPGAVALVVALASIASKEWIYRYTLRIARQINSRLLEGNAWHHRTDSLSSIVVFVAIGGALLGVTWLDQLAAVVVALMVARIGFTLIWDSLKELVDTALPQDVVANIRASALTVPGVRDVHDLRSRRMANRTLLDIHLQVDPHISVSEGHEVGAWVARLLRNQYDHISDVIFHIDPECDEQVDVTEDSRRLPLRPDAVAQLTHCWQGVPLFDQPHHTVLHYLDLAIDVDLFYRSADVPADHIEPLQATLMSRAADLSWLRKVSVWIGEPPDSDQPLPS</sequence>
<evidence type="ECO:0000256" key="6">
    <source>
        <dbReference type="ARBA" id="ARBA00023136"/>
    </source>
</evidence>
<dbReference type="InterPro" id="IPR036837">
    <property type="entry name" value="Cation_efflux_CTD_sf"/>
</dbReference>
<comment type="similarity">
    <text evidence="2">Belongs to the cation diffusion facilitator (CDF) transporter (TC 2.A.4) family.</text>
</comment>
<dbReference type="InterPro" id="IPR002524">
    <property type="entry name" value="Cation_efflux"/>
</dbReference>
<proteinExistence type="inferred from homology"/>
<protein>
    <submittedName>
        <fullName evidence="10">Cation transporter</fullName>
    </submittedName>
</protein>
<evidence type="ECO:0000313" key="10">
    <source>
        <dbReference type="EMBL" id="MBD1399082.1"/>
    </source>
</evidence>
<dbReference type="AlphaFoldDB" id="A0A8J6QL72"/>
<dbReference type="Proteomes" id="UP000632828">
    <property type="component" value="Unassembled WGS sequence"/>
</dbReference>
<feature type="transmembrane region" description="Helical" evidence="7">
    <location>
        <begin position="87"/>
        <end position="106"/>
    </location>
</feature>
<dbReference type="PANTHER" id="PTHR43840">
    <property type="entry name" value="MITOCHONDRIAL METAL TRANSPORTER 1-RELATED"/>
    <property type="match status" value="1"/>
</dbReference>
<dbReference type="NCBIfam" id="TIGR01297">
    <property type="entry name" value="CDF"/>
    <property type="match status" value="1"/>
</dbReference>
<keyword evidence="4 7" id="KW-0812">Transmembrane</keyword>
<dbReference type="Pfam" id="PF01545">
    <property type="entry name" value="Cation_efflux"/>
    <property type="match status" value="1"/>
</dbReference>
<dbReference type="InterPro" id="IPR050291">
    <property type="entry name" value="CDF_Transporter"/>
</dbReference>
<comment type="caution">
    <text evidence="10">The sequence shown here is derived from an EMBL/GenBank/DDBJ whole genome shotgun (WGS) entry which is preliminary data.</text>
</comment>
<evidence type="ECO:0000256" key="2">
    <source>
        <dbReference type="ARBA" id="ARBA00008114"/>
    </source>
</evidence>
<dbReference type="PANTHER" id="PTHR43840:SF15">
    <property type="entry name" value="MITOCHONDRIAL METAL TRANSPORTER 1-RELATED"/>
    <property type="match status" value="1"/>
</dbReference>